<dbReference type="GO" id="GO:0005840">
    <property type="term" value="C:ribosome"/>
    <property type="evidence" value="ECO:0007669"/>
    <property type="project" value="UniProtKB-KW"/>
</dbReference>
<evidence type="ECO:0000313" key="6">
    <source>
        <dbReference type="EMBL" id="CUV03092.1"/>
    </source>
</evidence>
<dbReference type="InterPro" id="IPR001014">
    <property type="entry name" value="Ribosomal_uL23_CS"/>
</dbReference>
<evidence type="ECO:0000256" key="1">
    <source>
        <dbReference type="ARBA" id="ARBA00006700"/>
    </source>
</evidence>
<dbReference type="GO" id="GO:0006412">
    <property type="term" value="P:translation"/>
    <property type="evidence" value="ECO:0007669"/>
    <property type="project" value="InterPro"/>
</dbReference>
<dbReference type="EMBL" id="FAXA01000355">
    <property type="protein sequence ID" value="CUV03092.1"/>
    <property type="molecule type" value="Genomic_DNA"/>
</dbReference>
<evidence type="ECO:0000256" key="4">
    <source>
        <dbReference type="ARBA" id="ARBA00022980"/>
    </source>
</evidence>
<sequence>MDIQHVLLKPTITEKSTLLQESGKYTFQIAPRANKVEVKEAVEKNFGVTVLDVNITKLKGKKKRYGPRVKQRPDIKKAVVTLKSGDRINLIEGL</sequence>
<name>A0A160VAE7_9ZZZZ</name>
<gene>
    <name evidence="6" type="ORF">MGWOODY_Clf2022</name>
</gene>
<evidence type="ECO:0000256" key="2">
    <source>
        <dbReference type="ARBA" id="ARBA00022730"/>
    </source>
</evidence>
<evidence type="ECO:0000256" key="5">
    <source>
        <dbReference type="ARBA" id="ARBA00023274"/>
    </source>
</evidence>
<dbReference type="NCBIfam" id="NF004363">
    <property type="entry name" value="PRK05738.2-4"/>
    <property type="match status" value="1"/>
</dbReference>
<dbReference type="InterPro" id="IPR013025">
    <property type="entry name" value="Ribosomal_uL23-like"/>
</dbReference>
<organism evidence="6">
    <name type="scientific">hydrothermal vent metagenome</name>
    <dbReference type="NCBI Taxonomy" id="652676"/>
    <lineage>
        <taxon>unclassified sequences</taxon>
        <taxon>metagenomes</taxon>
        <taxon>ecological metagenomes</taxon>
    </lineage>
</organism>
<accession>A0A160VAE7</accession>
<keyword evidence="5" id="KW-0687">Ribonucleoprotein</keyword>
<dbReference type="Gene3D" id="3.30.70.330">
    <property type="match status" value="1"/>
</dbReference>
<dbReference type="AlphaFoldDB" id="A0A160VAE7"/>
<dbReference type="GO" id="GO:1990904">
    <property type="term" value="C:ribonucleoprotein complex"/>
    <property type="evidence" value="ECO:0007669"/>
    <property type="project" value="UniProtKB-KW"/>
</dbReference>
<dbReference type="PROSITE" id="PS00050">
    <property type="entry name" value="RIBOSOMAL_L23"/>
    <property type="match status" value="1"/>
</dbReference>
<keyword evidence="3" id="KW-0694">RNA-binding</keyword>
<keyword evidence="2" id="KW-0699">rRNA-binding</keyword>
<dbReference type="GO" id="GO:0003735">
    <property type="term" value="F:structural constituent of ribosome"/>
    <property type="evidence" value="ECO:0007669"/>
    <property type="project" value="InterPro"/>
</dbReference>
<dbReference type="InterPro" id="IPR012678">
    <property type="entry name" value="Ribosomal_uL23/eL15/eS24_sf"/>
</dbReference>
<dbReference type="Pfam" id="PF00276">
    <property type="entry name" value="Ribosomal_L23"/>
    <property type="match status" value="1"/>
</dbReference>
<reference evidence="6" key="1">
    <citation type="submission" date="2015-10" db="EMBL/GenBank/DDBJ databases">
        <authorList>
            <person name="Gilbert D.G."/>
        </authorList>
    </citation>
    <scope>NUCLEOTIDE SEQUENCE</scope>
</reference>
<dbReference type="SUPFAM" id="SSF54189">
    <property type="entry name" value="Ribosomal proteins S24e, L23 and L15e"/>
    <property type="match status" value="1"/>
</dbReference>
<comment type="similarity">
    <text evidence="1">Belongs to the universal ribosomal protein uL23 family.</text>
</comment>
<keyword evidence="4 6" id="KW-0689">Ribosomal protein</keyword>
<dbReference type="InterPro" id="IPR012677">
    <property type="entry name" value="Nucleotide-bd_a/b_plait_sf"/>
</dbReference>
<dbReference type="HAMAP" id="MF_01369_B">
    <property type="entry name" value="Ribosomal_uL23_B"/>
    <property type="match status" value="1"/>
</dbReference>
<dbReference type="FunFam" id="3.30.70.330:FF:000001">
    <property type="entry name" value="50S ribosomal protein L23"/>
    <property type="match status" value="1"/>
</dbReference>
<proteinExistence type="inferred from homology"/>
<protein>
    <submittedName>
        <fullName evidence="6">LSU ribosomal protein L23p (L23Ae)</fullName>
    </submittedName>
</protein>
<dbReference type="GO" id="GO:0019843">
    <property type="term" value="F:rRNA binding"/>
    <property type="evidence" value="ECO:0007669"/>
    <property type="project" value="UniProtKB-KW"/>
</dbReference>
<evidence type="ECO:0000256" key="3">
    <source>
        <dbReference type="ARBA" id="ARBA00022884"/>
    </source>
</evidence>